<feature type="transmembrane region" description="Helical" evidence="4">
    <location>
        <begin position="6"/>
        <end position="24"/>
    </location>
</feature>
<name>A0A2T0WLI0_9BACT</name>
<reference evidence="6 7" key="1">
    <citation type="submission" date="2018-03" db="EMBL/GenBank/DDBJ databases">
        <title>Genomic Encyclopedia of Archaeal and Bacterial Type Strains, Phase II (KMG-II): from individual species to whole genera.</title>
        <authorList>
            <person name="Goeker M."/>
        </authorList>
    </citation>
    <scope>NUCLEOTIDE SEQUENCE [LARGE SCALE GENOMIC DNA]</scope>
    <source>
        <strain evidence="6 7">DSM 27929</strain>
    </source>
</reference>
<evidence type="ECO:0000256" key="4">
    <source>
        <dbReference type="SAM" id="Phobius"/>
    </source>
</evidence>
<dbReference type="InterPro" id="IPR009057">
    <property type="entry name" value="Homeodomain-like_sf"/>
</dbReference>
<evidence type="ECO:0000256" key="2">
    <source>
        <dbReference type="ARBA" id="ARBA00023125"/>
    </source>
</evidence>
<keyword evidence="3" id="KW-0804">Transcription</keyword>
<dbReference type="Pfam" id="PF12833">
    <property type="entry name" value="HTH_18"/>
    <property type="match status" value="1"/>
</dbReference>
<keyword evidence="4" id="KW-0472">Membrane</keyword>
<keyword evidence="2 6" id="KW-0238">DNA-binding</keyword>
<dbReference type="Proteomes" id="UP000238157">
    <property type="component" value="Unassembled WGS sequence"/>
</dbReference>
<feature type="transmembrane region" description="Helical" evidence="4">
    <location>
        <begin position="36"/>
        <end position="53"/>
    </location>
</feature>
<dbReference type="SUPFAM" id="SSF46689">
    <property type="entry name" value="Homeodomain-like"/>
    <property type="match status" value="1"/>
</dbReference>
<feature type="transmembrane region" description="Helical" evidence="4">
    <location>
        <begin position="221"/>
        <end position="242"/>
    </location>
</feature>
<dbReference type="GO" id="GO:0003700">
    <property type="term" value="F:DNA-binding transcription factor activity"/>
    <property type="evidence" value="ECO:0007669"/>
    <property type="project" value="InterPro"/>
</dbReference>
<dbReference type="PANTHER" id="PTHR43280:SF2">
    <property type="entry name" value="HTH-TYPE TRANSCRIPTIONAL REGULATOR EXSA"/>
    <property type="match status" value="1"/>
</dbReference>
<dbReference type="PROSITE" id="PS00041">
    <property type="entry name" value="HTH_ARAC_FAMILY_1"/>
    <property type="match status" value="1"/>
</dbReference>
<comment type="caution">
    <text evidence="6">The sequence shown here is derived from an EMBL/GenBank/DDBJ whole genome shotgun (WGS) entry which is preliminary data.</text>
</comment>
<dbReference type="PROSITE" id="PS01124">
    <property type="entry name" value="HTH_ARAC_FAMILY_2"/>
    <property type="match status" value="1"/>
</dbReference>
<dbReference type="RefSeq" id="WP_106133854.1">
    <property type="nucleotide sequence ID" value="NZ_PVTR01000006.1"/>
</dbReference>
<dbReference type="OrthoDB" id="704028at2"/>
<dbReference type="EMBL" id="PVTR01000006">
    <property type="protein sequence ID" value="PRY87568.1"/>
    <property type="molecule type" value="Genomic_DNA"/>
</dbReference>
<dbReference type="InterPro" id="IPR018060">
    <property type="entry name" value="HTH_AraC"/>
</dbReference>
<feature type="transmembrane region" description="Helical" evidence="4">
    <location>
        <begin position="65"/>
        <end position="84"/>
    </location>
</feature>
<organism evidence="6 7">
    <name type="scientific">Mongoliibacter ruber</name>
    <dbReference type="NCBI Taxonomy" id="1750599"/>
    <lineage>
        <taxon>Bacteria</taxon>
        <taxon>Pseudomonadati</taxon>
        <taxon>Bacteroidota</taxon>
        <taxon>Cytophagia</taxon>
        <taxon>Cytophagales</taxon>
        <taxon>Cyclobacteriaceae</taxon>
        <taxon>Mongoliibacter</taxon>
    </lineage>
</organism>
<accession>A0A2T0WLI0</accession>
<evidence type="ECO:0000313" key="6">
    <source>
        <dbReference type="EMBL" id="PRY87568.1"/>
    </source>
</evidence>
<feature type="transmembrane region" description="Helical" evidence="4">
    <location>
        <begin position="151"/>
        <end position="169"/>
    </location>
</feature>
<feature type="transmembrane region" description="Helical" evidence="4">
    <location>
        <begin position="96"/>
        <end position="117"/>
    </location>
</feature>
<keyword evidence="1" id="KW-0805">Transcription regulation</keyword>
<evidence type="ECO:0000256" key="1">
    <source>
        <dbReference type="ARBA" id="ARBA00023015"/>
    </source>
</evidence>
<dbReference type="InterPro" id="IPR018062">
    <property type="entry name" value="HTH_AraC-typ_CS"/>
</dbReference>
<sequence>MGFDLLLIIILLALGTVNSLFLIIKKDEGYLPNTMFGWSLLFYNIFILSYFLWFEAGYVLEVPHLLRSVSPLMYLGAPFFYFFIRNVLFDLKGFQKYDWVHFLPVVFHFLELIPFYLESQEVKYAIAEIIVESPNQRNYIGHGLIPVSFHYTLRIVLQTGYFFYCIYLIYRVKPSFLTRIDSEKMRNWLFITVFFMGWVVISNLIYAILVNLSNLTDADFSLLLTYTVNISLLGILLLNLYINFKPELVYRYDPREDFGEIGILNEEETLSEESVNKSSAENEEILNALEDDSQNSNRNQLQLIRTVLETDQLFLEKNVNIKVLAEKISLPLKTTSHLFKTEYGKGFNEVANEYRILQAIKQIEEGYLDQYTLESLGSEVGFNSRTTFFNAFKKHQNCSPTEYWKNFQNMD</sequence>
<proteinExistence type="predicted"/>
<keyword evidence="7" id="KW-1185">Reference proteome</keyword>
<dbReference type="AlphaFoldDB" id="A0A2T0WLI0"/>
<feature type="transmembrane region" description="Helical" evidence="4">
    <location>
        <begin position="189"/>
        <end position="209"/>
    </location>
</feature>
<dbReference type="PANTHER" id="PTHR43280">
    <property type="entry name" value="ARAC-FAMILY TRANSCRIPTIONAL REGULATOR"/>
    <property type="match status" value="1"/>
</dbReference>
<protein>
    <submittedName>
        <fullName evidence="6">AraC-like DNA-binding protein</fullName>
    </submittedName>
</protein>
<evidence type="ECO:0000259" key="5">
    <source>
        <dbReference type="PROSITE" id="PS01124"/>
    </source>
</evidence>
<dbReference type="Gene3D" id="1.10.10.60">
    <property type="entry name" value="Homeodomain-like"/>
    <property type="match status" value="1"/>
</dbReference>
<evidence type="ECO:0000256" key="3">
    <source>
        <dbReference type="ARBA" id="ARBA00023163"/>
    </source>
</evidence>
<dbReference type="SMART" id="SM00342">
    <property type="entry name" value="HTH_ARAC"/>
    <property type="match status" value="1"/>
</dbReference>
<dbReference type="GO" id="GO:0043565">
    <property type="term" value="F:sequence-specific DNA binding"/>
    <property type="evidence" value="ECO:0007669"/>
    <property type="project" value="InterPro"/>
</dbReference>
<feature type="domain" description="HTH araC/xylS-type" evidence="5">
    <location>
        <begin position="305"/>
        <end position="406"/>
    </location>
</feature>
<keyword evidence="4" id="KW-1133">Transmembrane helix</keyword>
<evidence type="ECO:0000313" key="7">
    <source>
        <dbReference type="Proteomes" id="UP000238157"/>
    </source>
</evidence>
<gene>
    <name evidence="6" type="ORF">CLW00_106194</name>
</gene>
<keyword evidence="4" id="KW-0812">Transmembrane</keyword>